<dbReference type="AlphaFoldDB" id="A0A1G2QW27"/>
<reference evidence="2 3" key="1">
    <citation type="journal article" date="2016" name="Nat. Commun.">
        <title>Thousands of microbial genomes shed light on interconnected biogeochemical processes in an aquifer system.</title>
        <authorList>
            <person name="Anantharaman K."/>
            <person name="Brown C.T."/>
            <person name="Hug L.A."/>
            <person name="Sharon I."/>
            <person name="Castelle C.J."/>
            <person name="Probst A.J."/>
            <person name="Thomas B.C."/>
            <person name="Singh A."/>
            <person name="Wilkins M.J."/>
            <person name="Karaoz U."/>
            <person name="Brodie E.L."/>
            <person name="Williams K.H."/>
            <person name="Hubbard S.S."/>
            <person name="Banfield J.F."/>
        </authorList>
    </citation>
    <scope>NUCLEOTIDE SEQUENCE [LARGE SCALE GENOMIC DNA]</scope>
</reference>
<feature type="transmembrane region" description="Helical" evidence="1">
    <location>
        <begin position="28"/>
        <end position="49"/>
    </location>
</feature>
<dbReference type="EMBL" id="MHTS01000022">
    <property type="protein sequence ID" value="OHA64051.1"/>
    <property type="molecule type" value="Genomic_DNA"/>
</dbReference>
<name>A0A1G2QW27_9BACT</name>
<evidence type="ECO:0000313" key="2">
    <source>
        <dbReference type="EMBL" id="OHA64051.1"/>
    </source>
</evidence>
<feature type="transmembrane region" description="Helical" evidence="1">
    <location>
        <begin position="77"/>
        <end position="99"/>
    </location>
</feature>
<keyword evidence="1" id="KW-1133">Transmembrane helix</keyword>
<protein>
    <submittedName>
        <fullName evidence="2">Uncharacterized protein</fullName>
    </submittedName>
</protein>
<gene>
    <name evidence="2" type="ORF">A2843_01905</name>
</gene>
<keyword evidence="1" id="KW-0472">Membrane</keyword>
<proteinExistence type="predicted"/>
<comment type="caution">
    <text evidence="2">The sequence shown here is derived from an EMBL/GenBank/DDBJ whole genome shotgun (WGS) entry which is preliminary data.</text>
</comment>
<feature type="transmembrane region" description="Helical" evidence="1">
    <location>
        <begin position="105"/>
        <end position="126"/>
    </location>
</feature>
<sequence length="127" mass="14793">MQSLLLLHYVKWHYLNAPREIMKGWGNILWFNFNYFSVPLLLQTFFAPWRKISWDYEKGFDIGVYLFTFSSNLISRILGAIVRSFLIATGLAVQLVLLFLGGLLFLFWLVLPAMIAAAFIYGIFLLF</sequence>
<evidence type="ECO:0000256" key="1">
    <source>
        <dbReference type="SAM" id="Phobius"/>
    </source>
</evidence>
<evidence type="ECO:0000313" key="3">
    <source>
        <dbReference type="Proteomes" id="UP000178170"/>
    </source>
</evidence>
<accession>A0A1G2QW27</accession>
<organism evidence="2 3">
    <name type="scientific">Candidatus Wildermuthbacteria bacterium RIFCSPHIGHO2_01_FULL_48_27b</name>
    <dbReference type="NCBI Taxonomy" id="1802447"/>
    <lineage>
        <taxon>Bacteria</taxon>
        <taxon>Candidatus Wildermuthiibacteriota</taxon>
    </lineage>
</organism>
<dbReference type="Proteomes" id="UP000178170">
    <property type="component" value="Unassembled WGS sequence"/>
</dbReference>
<keyword evidence="1" id="KW-0812">Transmembrane</keyword>